<proteinExistence type="predicted"/>
<accession>A0A641AKA7</accession>
<keyword evidence="3" id="KW-1185">Reference proteome</keyword>
<dbReference type="EMBL" id="SDPP02000003">
    <property type="protein sequence ID" value="KAA1376120.1"/>
    <property type="molecule type" value="Genomic_DNA"/>
</dbReference>
<dbReference type="RefSeq" id="WP_129183845.1">
    <property type="nucleotide sequence ID" value="NZ_JAGIOG010000001.1"/>
</dbReference>
<sequence length="465" mass="51177">MDRPQRLLDHGALASPDPRDDEAQTTKGGVVQVSEIAELSKLLDVQESKVRAHEQRYRGEVPIAFLSPKARDALDQQLKVLSVNYSRLVVDALAERLKVVGFMIDGKHDDALWERWRAQSMQDGAVQAITDALATGRGFISVWGDDGQPTVTPEDPGQCIALRDPITREITIGMRRWIDAGKGHATVYRPWSVDYYTSTAGAAEGASLPSDGWNLVDSRPHPLGIPPLVQLTNRGRTADVFGISEMDAVRDLVDALTKVMIDAMVTSEYYARPRRWGTGIEVETETNDDGEEVAIDPFANSDRTWLAEAIEAKFGQFPTSDLAAYDTLSRTLLSQIASLGSLPAHYVFPDSAPTSGEEVKAKETSLTAKAESRITTFSRPFADVARLMVAIRDQRPVRSINAETVWADPATRTIAQDADGYTKMHAEGLISTEAALSRMGWSPEQIEDDRLLRMREQALRMAAGL</sequence>
<dbReference type="InterPro" id="IPR021145">
    <property type="entry name" value="Portal_protein_SPP1_Gp6-like"/>
</dbReference>
<dbReference type="OrthoDB" id="1780383at2"/>
<gene>
    <name evidence="2" type="ORF">ESP62_011790</name>
</gene>
<evidence type="ECO:0000313" key="3">
    <source>
        <dbReference type="Proteomes" id="UP001515100"/>
    </source>
</evidence>
<comment type="caution">
    <text evidence="2">The sequence shown here is derived from an EMBL/GenBank/DDBJ whole genome shotgun (WGS) entry which is preliminary data.</text>
</comment>
<dbReference type="AlphaFoldDB" id="A0A641AKA7"/>
<dbReference type="Pfam" id="PF05133">
    <property type="entry name" value="SPP1_portal"/>
    <property type="match status" value="1"/>
</dbReference>
<feature type="region of interest" description="Disordered" evidence="1">
    <location>
        <begin position="1"/>
        <end position="27"/>
    </location>
</feature>
<evidence type="ECO:0000256" key="1">
    <source>
        <dbReference type="SAM" id="MobiDB-lite"/>
    </source>
</evidence>
<dbReference type="Proteomes" id="UP001515100">
    <property type="component" value="Unassembled WGS sequence"/>
</dbReference>
<reference evidence="2" key="1">
    <citation type="submission" date="2019-09" db="EMBL/GenBank/DDBJ databases">
        <authorList>
            <person name="Li J."/>
        </authorList>
    </citation>
    <scope>NUCLEOTIDE SEQUENCE [LARGE SCALE GENOMIC DNA]</scope>
    <source>
        <strain evidence="2">NRBC 14897</strain>
    </source>
</reference>
<evidence type="ECO:0000313" key="2">
    <source>
        <dbReference type="EMBL" id="KAA1376120.1"/>
    </source>
</evidence>
<organism evidence="2 3">
    <name type="scientific">Aeromicrobium fastidiosum</name>
    <dbReference type="NCBI Taxonomy" id="52699"/>
    <lineage>
        <taxon>Bacteria</taxon>
        <taxon>Bacillati</taxon>
        <taxon>Actinomycetota</taxon>
        <taxon>Actinomycetes</taxon>
        <taxon>Propionibacteriales</taxon>
        <taxon>Nocardioidaceae</taxon>
        <taxon>Aeromicrobium</taxon>
    </lineage>
</organism>
<name>A0A641AKA7_9ACTN</name>
<protein>
    <submittedName>
        <fullName evidence="2">Phage portal protein</fullName>
    </submittedName>
</protein>